<dbReference type="PANTHER" id="PTHR11373">
    <property type="entry name" value="DEOXYNUCLEOSIDE TRIPHOSPHATE TRIPHOSPHOHYDROLASE"/>
    <property type="match status" value="1"/>
</dbReference>
<dbReference type="InterPro" id="IPR050135">
    <property type="entry name" value="dGTPase-like"/>
</dbReference>
<dbReference type="GO" id="GO:0008832">
    <property type="term" value="F:dGTPase activity"/>
    <property type="evidence" value="ECO:0007669"/>
    <property type="project" value="TreeGrafter"/>
</dbReference>
<sequence>MSLSRQQDIREKIFLDPVHSEIRVQHQVILDLINTPEFQRLRRIKQLGTAHLTFHGAVHNRFSHCLGVYDIARRICDRFVRNYPSQQAGDGLWDDSERLVVLCAALLHDIGHGAFSHTFEKLFDTDHEAITRQIILSPETQVHQILSAISDDFPQKVAAVIDHSYPNPQVVQLISSQCDADRMDYLLRDSYFTGTNYGTFDLNRILRVMRPAKTGIIFNEAGMHAVEDYVVSRYQMYMQVYFHPVSRGMEVLLSRLLARAQALYQTNPKYFVKTSPFLLPFFRGNWELSDYLHLDDGVLETYFQHWLATSDDPILTDLSHRYINRKPFKSVTYEPEDQALVNEVKEKIQALGYDTSYYTAQNSNFDLPYDFYRPNAKKPRTQLEIISKDGTTTELSQASQLIRAVTGQEIGDQRLYFPSELYAGKNPDKLNLFQPLLDDLHQMTGTGKLKPSQTS</sequence>
<gene>
    <name evidence="2" type="ORF">F6I03_07310</name>
</gene>
<protein>
    <submittedName>
        <fullName evidence="2">HD domain-containing protein</fullName>
    </submittedName>
</protein>
<dbReference type="STRING" id="119206.AWM72_05280"/>
<name>A0A5N1GI25_9LACT</name>
<dbReference type="EMBL" id="VYWO01000004">
    <property type="protein sequence ID" value="KAA9300605.1"/>
    <property type="molecule type" value="Genomic_DNA"/>
</dbReference>
<proteinExistence type="predicted"/>
<dbReference type="Proteomes" id="UP000327148">
    <property type="component" value="Unassembled WGS sequence"/>
</dbReference>
<accession>A0A5N1GI25</accession>
<dbReference type="SMART" id="SM00471">
    <property type="entry name" value="HDc"/>
    <property type="match status" value="1"/>
</dbReference>
<organism evidence="2 3">
    <name type="scientific">Aerococcus sanguinicola</name>
    <dbReference type="NCBI Taxonomy" id="119206"/>
    <lineage>
        <taxon>Bacteria</taxon>
        <taxon>Bacillati</taxon>
        <taxon>Bacillota</taxon>
        <taxon>Bacilli</taxon>
        <taxon>Lactobacillales</taxon>
        <taxon>Aerococcaceae</taxon>
        <taxon>Aerococcus</taxon>
    </lineage>
</organism>
<dbReference type="InterPro" id="IPR003607">
    <property type="entry name" value="HD/PDEase_dom"/>
</dbReference>
<dbReference type="Gene3D" id="1.10.3210.10">
    <property type="entry name" value="Hypothetical protein af1432"/>
    <property type="match status" value="1"/>
</dbReference>
<comment type="caution">
    <text evidence="2">The sequence shown here is derived from an EMBL/GenBank/DDBJ whole genome shotgun (WGS) entry which is preliminary data.</text>
</comment>
<dbReference type="Pfam" id="PF19276">
    <property type="entry name" value="HD_assoc_2"/>
    <property type="match status" value="1"/>
</dbReference>
<dbReference type="PROSITE" id="PS51831">
    <property type="entry name" value="HD"/>
    <property type="match status" value="1"/>
</dbReference>
<dbReference type="AlphaFoldDB" id="A0A5N1GI25"/>
<dbReference type="SUPFAM" id="SSF109604">
    <property type="entry name" value="HD-domain/PDEase-like"/>
    <property type="match status" value="1"/>
</dbReference>
<dbReference type="Pfam" id="PF01966">
    <property type="entry name" value="HD"/>
    <property type="match status" value="1"/>
</dbReference>
<reference evidence="2 3" key="1">
    <citation type="submission" date="2019-09" db="EMBL/GenBank/DDBJ databases">
        <title>Draft genome sequence assemblies of isolates from the urinary tract.</title>
        <authorList>
            <person name="Mores C.R."/>
            <person name="Putonti C."/>
            <person name="Wolfe A.J."/>
        </authorList>
    </citation>
    <scope>NUCLEOTIDE SEQUENCE [LARGE SCALE GENOMIC DNA]</scope>
    <source>
        <strain evidence="2 3">UMB623</strain>
    </source>
</reference>
<feature type="domain" description="HD" evidence="1">
    <location>
        <begin position="61"/>
        <end position="186"/>
    </location>
</feature>
<evidence type="ECO:0000313" key="2">
    <source>
        <dbReference type="EMBL" id="KAA9300605.1"/>
    </source>
</evidence>
<dbReference type="CDD" id="cd00077">
    <property type="entry name" value="HDc"/>
    <property type="match status" value="1"/>
</dbReference>
<dbReference type="FunFam" id="1.10.3210.10:FF:000014">
    <property type="entry name" value="HD domain-containing protein"/>
    <property type="match status" value="1"/>
</dbReference>
<dbReference type="InterPro" id="IPR045509">
    <property type="entry name" value="HD_assoc_2"/>
</dbReference>
<dbReference type="PANTHER" id="PTHR11373:SF4">
    <property type="entry name" value="DEOXYNUCLEOSIDE TRIPHOSPHATE TRIPHOSPHOHYDROLASE SAMHD1"/>
    <property type="match status" value="1"/>
</dbReference>
<dbReference type="RefSeq" id="WP_070431466.1">
    <property type="nucleotide sequence ID" value="NZ_VYWO01000004.1"/>
</dbReference>
<dbReference type="GO" id="GO:0006203">
    <property type="term" value="P:dGTP catabolic process"/>
    <property type="evidence" value="ECO:0007669"/>
    <property type="project" value="TreeGrafter"/>
</dbReference>
<dbReference type="OrthoDB" id="9803619at2"/>
<evidence type="ECO:0000259" key="1">
    <source>
        <dbReference type="PROSITE" id="PS51831"/>
    </source>
</evidence>
<dbReference type="InterPro" id="IPR006674">
    <property type="entry name" value="HD_domain"/>
</dbReference>
<evidence type="ECO:0000313" key="3">
    <source>
        <dbReference type="Proteomes" id="UP000327148"/>
    </source>
</evidence>